<dbReference type="Proteomes" id="UP000054988">
    <property type="component" value="Unassembled WGS sequence"/>
</dbReference>
<name>A0A0W0EZ43_MONRR</name>
<comment type="caution">
    <text evidence="4">The sequence shown here is derived from an EMBL/GenBank/DDBJ whole genome shotgun (WGS) entry which is preliminary data.</text>
</comment>
<evidence type="ECO:0000313" key="4">
    <source>
        <dbReference type="EMBL" id="KTB29311.1"/>
    </source>
</evidence>
<dbReference type="AlphaFoldDB" id="A0A0W0EZ43"/>
<evidence type="ECO:0000256" key="2">
    <source>
        <dbReference type="ARBA" id="ARBA00023315"/>
    </source>
</evidence>
<dbReference type="GO" id="GO:0016747">
    <property type="term" value="F:acyltransferase activity, transferring groups other than amino-acyl groups"/>
    <property type="evidence" value="ECO:0007669"/>
    <property type="project" value="InterPro"/>
</dbReference>
<organism evidence="4 5">
    <name type="scientific">Moniliophthora roreri</name>
    <name type="common">Frosty pod rot fungus</name>
    <name type="synonym">Monilia roreri</name>
    <dbReference type="NCBI Taxonomy" id="221103"/>
    <lineage>
        <taxon>Eukaryota</taxon>
        <taxon>Fungi</taxon>
        <taxon>Dikarya</taxon>
        <taxon>Basidiomycota</taxon>
        <taxon>Agaricomycotina</taxon>
        <taxon>Agaricomycetes</taxon>
        <taxon>Agaricomycetidae</taxon>
        <taxon>Agaricales</taxon>
        <taxon>Marasmiineae</taxon>
        <taxon>Marasmiaceae</taxon>
        <taxon>Moniliophthora</taxon>
    </lineage>
</organism>
<evidence type="ECO:0000313" key="5">
    <source>
        <dbReference type="Proteomes" id="UP000054988"/>
    </source>
</evidence>
<dbReference type="InterPro" id="IPR050680">
    <property type="entry name" value="YpeA/RimI_acetyltransf"/>
</dbReference>
<dbReference type="PANTHER" id="PTHR43420:SF47">
    <property type="entry name" value="N-ACETYLTRANSFERASE DOMAIN-CONTAINING PROTEIN"/>
    <property type="match status" value="1"/>
</dbReference>
<protein>
    <recommendedName>
        <fullName evidence="3">N-acetyltransferase domain-containing protein</fullName>
    </recommendedName>
</protein>
<keyword evidence="1" id="KW-0808">Transferase</keyword>
<evidence type="ECO:0000259" key="3">
    <source>
        <dbReference type="PROSITE" id="PS51186"/>
    </source>
</evidence>
<dbReference type="Pfam" id="PF00583">
    <property type="entry name" value="Acetyltransf_1"/>
    <property type="match status" value="1"/>
</dbReference>
<dbReference type="InterPro" id="IPR000182">
    <property type="entry name" value="GNAT_dom"/>
</dbReference>
<dbReference type="EMBL" id="LATX01002435">
    <property type="protein sequence ID" value="KTB29311.1"/>
    <property type="molecule type" value="Genomic_DNA"/>
</dbReference>
<feature type="domain" description="N-acetyltransferase" evidence="3">
    <location>
        <begin position="34"/>
        <end position="187"/>
    </location>
</feature>
<dbReference type="InterPro" id="IPR016181">
    <property type="entry name" value="Acyl_CoA_acyltransferase"/>
</dbReference>
<accession>A0A0W0EZ43</accession>
<reference evidence="4 5" key="1">
    <citation type="submission" date="2015-12" db="EMBL/GenBank/DDBJ databases">
        <title>Draft genome sequence of Moniliophthora roreri, the causal agent of frosty pod rot of cacao.</title>
        <authorList>
            <person name="Aime M.C."/>
            <person name="Diaz-Valderrama J.R."/>
            <person name="Kijpornyongpan T."/>
            <person name="Phillips-Mora W."/>
        </authorList>
    </citation>
    <scope>NUCLEOTIDE SEQUENCE [LARGE SCALE GENOMIC DNA]</scope>
    <source>
        <strain evidence="4 5">MCA 2952</strain>
    </source>
</reference>
<dbReference type="Gene3D" id="3.40.630.30">
    <property type="match status" value="1"/>
</dbReference>
<dbReference type="PANTHER" id="PTHR43420">
    <property type="entry name" value="ACETYLTRANSFERASE"/>
    <property type="match status" value="1"/>
</dbReference>
<sequence length="187" mass="20780">MSQYQVFPVPAPPSPAHIQSYKSLRLLSLQTNPESFSSKYENEAKFTNDQWRARVDPGPKGTKVTIVAADGAQGNWAGMITVLSPQYIDFTKYIPTELKRTRAVDSVYVIVGMWVHPEHRRRGLGKRLIEGAAAWIKERDPGSRTMLLEVLPVNKDAIALYGKAGFSKVQGAEVQTPGAIFMYSDLV</sequence>
<proteinExistence type="predicted"/>
<dbReference type="eggNOG" id="ENOG502SGYQ">
    <property type="taxonomic scope" value="Eukaryota"/>
</dbReference>
<gene>
    <name evidence="4" type="ORF">WG66_18071</name>
</gene>
<dbReference type="SUPFAM" id="SSF55729">
    <property type="entry name" value="Acyl-CoA N-acyltransferases (Nat)"/>
    <property type="match status" value="1"/>
</dbReference>
<dbReference type="PROSITE" id="PS51186">
    <property type="entry name" value="GNAT"/>
    <property type="match status" value="1"/>
</dbReference>
<keyword evidence="2" id="KW-0012">Acyltransferase</keyword>
<dbReference type="CDD" id="cd04301">
    <property type="entry name" value="NAT_SF"/>
    <property type="match status" value="1"/>
</dbReference>
<evidence type="ECO:0000256" key="1">
    <source>
        <dbReference type="ARBA" id="ARBA00022679"/>
    </source>
</evidence>